<dbReference type="PATRIC" id="fig|1127483.3.peg.4338"/>
<keyword evidence="5 7" id="KW-1133">Transmembrane helix</keyword>
<feature type="transmembrane region" description="Helical" evidence="7">
    <location>
        <begin position="48"/>
        <end position="67"/>
    </location>
</feature>
<keyword evidence="4 7" id="KW-0812">Transmembrane</keyword>
<feature type="transmembrane region" description="Helical" evidence="7">
    <location>
        <begin position="74"/>
        <end position="94"/>
    </location>
</feature>
<accession>H1S8L9</accession>
<feature type="transmembrane region" description="Helical" evidence="7">
    <location>
        <begin position="127"/>
        <end position="149"/>
    </location>
</feature>
<dbReference type="PANTHER" id="PTHR30509:SF9">
    <property type="entry name" value="MULTIDRUG RESISTANCE PROTEIN MDTO"/>
    <property type="match status" value="1"/>
</dbReference>
<comment type="caution">
    <text evidence="8">The sequence shown here is derived from an EMBL/GenBank/DDBJ whole genome shotgun (WGS) entry which is preliminary data.</text>
</comment>
<reference evidence="8 9" key="1">
    <citation type="journal article" date="2012" name="J. Bacteriol.">
        <title>De Novo Genome Project of Cupriavidus basilensis OR16.</title>
        <authorList>
            <person name="Cserhati M."/>
            <person name="Kriszt B."/>
            <person name="Szoboszlay S."/>
            <person name="Toth A."/>
            <person name="Szabo I."/>
            <person name="Tancsics A."/>
            <person name="Nagy I."/>
            <person name="Horvath B."/>
            <person name="Nagy I."/>
            <person name="Kukolya J."/>
        </authorList>
    </citation>
    <scope>NUCLEOTIDE SEQUENCE [LARGE SCALE GENOMIC DNA]</scope>
    <source>
        <strain evidence="8 9">OR16</strain>
    </source>
</reference>
<dbReference type="Proteomes" id="UP000005808">
    <property type="component" value="Unassembled WGS sequence"/>
</dbReference>
<proteinExistence type="predicted"/>
<feature type="transmembrane region" description="Helical" evidence="7">
    <location>
        <begin position="422"/>
        <end position="440"/>
    </location>
</feature>
<dbReference type="AlphaFoldDB" id="H1S8L9"/>
<keyword evidence="3" id="KW-1003">Cell membrane</keyword>
<evidence type="ECO:0000256" key="6">
    <source>
        <dbReference type="ARBA" id="ARBA00023136"/>
    </source>
</evidence>
<feature type="transmembrane region" description="Helical" evidence="7">
    <location>
        <begin position="446"/>
        <end position="463"/>
    </location>
</feature>
<sequence>MHASKTALAVVLSMWLSMRLELSSPRTAMVSAVILMMHQHSGMVLARGFYRALGMLVGNLAALLLFFAFPQERVLFLLCLSVWTGLCVCGAAYYRNYQSYGFLLAGYATCIAAVPSINNPYAIFDNVIVSLSEVSIGILCAGLVSALILPQRVATMMLAAGQQHITTFVGFIREALHGRQSPSALGLSHLHLMGERAQLENLRSAVVFEDPELRANNDLMIHLNHDFLDAIARFHTIHQLRARIEKTEDRRAASALDALFDSLSGILPFPSDGARLSLPEVRGLHAGLLALASELPGRIASASAALSNAPPPVLDRFAAGAAALDEATADLLSYTEHYIALRTARTFVTERPRKRPSKLLYSGNRAFALASGLRAAMAILACSWLWIASGWNGGSSAVIAAAIAIALYSVMPQPTAVARQMLIGCAAAWLAGLFFNFFILPRLDGFLLLAVWIVPFILAGSYLGTFPKTATIGLGFGIYFSFLSNLTNPTVYNPTSYLDSGLATLLGIAIASLAFATIMPQGGHWLAERYLNQLRKLVAREACHGALDGLRLTFESNIRDFVQYAGTRPVTGRASQAELLGWSFAALEIGLGVINIREATAREVMPARWKEQQGSMLAAISALFLTPSPQTHEVALRAVESAIEQTAGTASNRTGGEPEPRPSQVRAFLHFIRLSLLDDALPLVNAFPGTGAEVA</sequence>
<keyword evidence="2" id="KW-0813">Transport</keyword>
<evidence type="ECO:0000256" key="5">
    <source>
        <dbReference type="ARBA" id="ARBA00022989"/>
    </source>
</evidence>
<dbReference type="GO" id="GO:0005886">
    <property type="term" value="C:plasma membrane"/>
    <property type="evidence" value="ECO:0007669"/>
    <property type="project" value="UniProtKB-SubCell"/>
</dbReference>
<evidence type="ECO:0000313" key="9">
    <source>
        <dbReference type="Proteomes" id="UP000005808"/>
    </source>
</evidence>
<dbReference type="InterPro" id="IPR006726">
    <property type="entry name" value="PHBA_efflux_AaeB/fusaric-R"/>
</dbReference>
<feature type="transmembrane region" description="Helical" evidence="7">
    <location>
        <begin position="500"/>
        <end position="519"/>
    </location>
</feature>
<keyword evidence="6 7" id="KW-0472">Membrane</keyword>
<dbReference type="Pfam" id="PF04632">
    <property type="entry name" value="FUSC"/>
    <property type="match status" value="1"/>
</dbReference>
<evidence type="ECO:0000256" key="2">
    <source>
        <dbReference type="ARBA" id="ARBA00022448"/>
    </source>
</evidence>
<evidence type="ECO:0000256" key="4">
    <source>
        <dbReference type="ARBA" id="ARBA00022692"/>
    </source>
</evidence>
<feature type="transmembrane region" description="Helical" evidence="7">
    <location>
        <begin position="470"/>
        <end position="488"/>
    </location>
</feature>
<evidence type="ECO:0000256" key="7">
    <source>
        <dbReference type="SAM" id="Phobius"/>
    </source>
</evidence>
<dbReference type="GO" id="GO:0022857">
    <property type="term" value="F:transmembrane transporter activity"/>
    <property type="evidence" value="ECO:0007669"/>
    <property type="project" value="InterPro"/>
</dbReference>
<gene>
    <name evidence="8" type="ORF">OR16_21703</name>
</gene>
<dbReference type="PANTHER" id="PTHR30509">
    <property type="entry name" value="P-HYDROXYBENZOIC ACID EFFLUX PUMP SUBUNIT-RELATED"/>
    <property type="match status" value="1"/>
</dbReference>
<dbReference type="EMBL" id="AHJE01000053">
    <property type="protein sequence ID" value="EHP41061.1"/>
    <property type="molecule type" value="Genomic_DNA"/>
</dbReference>
<evidence type="ECO:0000313" key="8">
    <source>
        <dbReference type="EMBL" id="EHP41061.1"/>
    </source>
</evidence>
<comment type="subcellular location">
    <subcellularLocation>
        <location evidence="1">Cell membrane</location>
        <topology evidence="1">Multi-pass membrane protein</topology>
    </subcellularLocation>
</comment>
<protein>
    <submittedName>
        <fullName evidence="8">Fusaric acid resistance protein FusC</fullName>
    </submittedName>
</protein>
<name>H1S8L9_9BURK</name>
<organism evidence="8 9">
    <name type="scientific">Cupriavidus basilensis OR16</name>
    <dbReference type="NCBI Taxonomy" id="1127483"/>
    <lineage>
        <taxon>Bacteria</taxon>
        <taxon>Pseudomonadati</taxon>
        <taxon>Pseudomonadota</taxon>
        <taxon>Betaproteobacteria</taxon>
        <taxon>Burkholderiales</taxon>
        <taxon>Burkholderiaceae</taxon>
        <taxon>Cupriavidus</taxon>
    </lineage>
</organism>
<feature type="transmembrane region" description="Helical" evidence="7">
    <location>
        <begin position="393"/>
        <end position="410"/>
    </location>
</feature>
<evidence type="ECO:0000256" key="1">
    <source>
        <dbReference type="ARBA" id="ARBA00004651"/>
    </source>
</evidence>
<evidence type="ECO:0000256" key="3">
    <source>
        <dbReference type="ARBA" id="ARBA00022475"/>
    </source>
</evidence>